<organism evidence="2 3">
    <name type="scientific">Streptomyces atratus</name>
    <dbReference type="NCBI Taxonomy" id="1893"/>
    <lineage>
        <taxon>Bacteria</taxon>
        <taxon>Bacillati</taxon>
        <taxon>Actinomycetota</taxon>
        <taxon>Actinomycetes</taxon>
        <taxon>Kitasatosporales</taxon>
        <taxon>Streptomycetaceae</taxon>
        <taxon>Streptomyces</taxon>
    </lineage>
</organism>
<dbReference type="RefSeq" id="WP_177328136.1">
    <property type="nucleotide sequence ID" value="NZ_FPJO01000007.1"/>
</dbReference>
<accession>A0A1K2ARZ8</accession>
<sequence length="523" mass="54540">MTQSGQGDEQQLPAVRPAHEGVVLPAGGSEPWMPGGPADQAAPAGGQPWGQPWGPQAAHQDASHQSQPLPQPHAPAQGPGAYGQGQYGQMQPGQGYGQPPAPQHAQMPQAQPLPPVHPQQPHQSYLPQQAHQAHQAHQAPQSHQPQQQPQPPHAQQQPQPFAQPLPPEAGPGAGPGGDAEATQYIAPVAGGPGPGGLPPENPAESTRFLGGPAQQQQAYQQQPGQGGDAEATQYIPPVPGGAPYGIRPGAPGDRQPPAEFDNLFRSDEPAGATQQMPHLDPGPRYQGAPQPPQPPQATQPPYQPVDEEPQRPRKKRAHVTLITAVVAGCAVVGLGAGALMSGGDDKGEDDKQPVAAASSPVEEPETQAASDPAKPQAEALDKLLADSNNSRAAVIGAVEKTKSCTDLDQAVTDLKSAAQQRRDLVTRLEGLSVDKLPNHAQLTASLTKAWRASAAADEHYAAWAEQAKNGKKVCKHGKARTTSEMQAATVQSGEASKAKRQASGLWNSIASKYGLTRRAATEL</sequence>
<name>A0A1K2ARZ8_STRAR</name>
<feature type="region of interest" description="Disordered" evidence="1">
    <location>
        <begin position="336"/>
        <end position="377"/>
    </location>
</feature>
<feature type="compositionally biased region" description="Low complexity" evidence="1">
    <location>
        <begin position="210"/>
        <end position="223"/>
    </location>
</feature>
<dbReference type="AlphaFoldDB" id="A0A1K2ARZ8"/>
<protein>
    <submittedName>
        <fullName evidence="2">Uncharacterized protein</fullName>
    </submittedName>
</protein>
<evidence type="ECO:0000256" key="1">
    <source>
        <dbReference type="SAM" id="MobiDB-lite"/>
    </source>
</evidence>
<feature type="compositionally biased region" description="Low complexity" evidence="1">
    <location>
        <begin position="178"/>
        <end position="189"/>
    </location>
</feature>
<feature type="compositionally biased region" description="Low complexity" evidence="1">
    <location>
        <begin position="35"/>
        <end position="79"/>
    </location>
</feature>
<evidence type="ECO:0000313" key="3">
    <source>
        <dbReference type="Proteomes" id="UP000181909"/>
    </source>
</evidence>
<reference evidence="2 3" key="1">
    <citation type="submission" date="2016-11" db="EMBL/GenBank/DDBJ databases">
        <authorList>
            <person name="Jaros S."/>
            <person name="Januszkiewicz K."/>
            <person name="Wedrychowicz H."/>
        </authorList>
    </citation>
    <scope>NUCLEOTIDE SEQUENCE [LARGE SCALE GENOMIC DNA]</scope>
    <source>
        <strain evidence="2 3">OK807</strain>
    </source>
</reference>
<feature type="compositionally biased region" description="Pro residues" evidence="1">
    <location>
        <begin position="289"/>
        <end position="303"/>
    </location>
</feature>
<feature type="compositionally biased region" description="Basic and acidic residues" evidence="1">
    <location>
        <begin position="343"/>
        <end position="352"/>
    </location>
</feature>
<proteinExistence type="predicted"/>
<dbReference type="EMBL" id="FPJO01000007">
    <property type="protein sequence ID" value="SFX88944.1"/>
    <property type="molecule type" value="Genomic_DNA"/>
</dbReference>
<feature type="region of interest" description="Disordered" evidence="1">
    <location>
        <begin position="1"/>
        <end position="316"/>
    </location>
</feature>
<dbReference type="Proteomes" id="UP000181909">
    <property type="component" value="Unassembled WGS sequence"/>
</dbReference>
<dbReference type="STRING" id="1893.SAMN02787144_1007227"/>
<evidence type="ECO:0000313" key="2">
    <source>
        <dbReference type="EMBL" id="SFX88944.1"/>
    </source>
</evidence>
<feature type="compositionally biased region" description="Low complexity" evidence="1">
    <location>
        <begin position="119"/>
        <end position="160"/>
    </location>
</feature>
<gene>
    <name evidence="2" type="ORF">SAMN02787144_1007227</name>
</gene>